<name>A0ABN4BMD3_9MOLU</name>
<evidence type="ECO:0000313" key="2">
    <source>
        <dbReference type="Proteomes" id="UP000018745"/>
    </source>
</evidence>
<proteinExistence type="predicted"/>
<organism evidence="1 2">
    <name type="scientific">Mycoplasma ovis str. Michigan</name>
    <dbReference type="NCBI Taxonomy" id="1415773"/>
    <lineage>
        <taxon>Bacteria</taxon>
        <taxon>Bacillati</taxon>
        <taxon>Mycoplasmatota</taxon>
        <taxon>Mollicutes</taxon>
        <taxon>Mycoplasmataceae</taxon>
        <taxon>Mycoplasma</taxon>
    </lineage>
</organism>
<dbReference type="RefSeq" id="WP_024071634.1">
    <property type="nucleotide sequence ID" value="NC_023062.1"/>
</dbReference>
<keyword evidence="2" id="KW-1185">Reference proteome</keyword>
<reference evidence="1 2" key="1">
    <citation type="journal article" date="2014" name="Genome Announc.">
        <title>Complete Genome Sequence of Mycoplasma ovis Strain Michigan, a Hemoplasma of Sheep with Two Distinct 16S rRNA Genes.</title>
        <authorList>
            <person name="Deshuillers P.L."/>
            <person name="Santos A.P."/>
            <person name="do Nascimento N.C."/>
            <person name="Hampel J.A."/>
            <person name="Bergin I.L."/>
            <person name="Dyson M.C."/>
            <person name="Messick J.B."/>
        </authorList>
    </citation>
    <scope>NUCLEOTIDE SEQUENCE [LARGE SCALE GENOMIC DNA]</scope>
    <source>
        <strain evidence="1 2">Michigan</strain>
    </source>
</reference>
<evidence type="ECO:0000313" key="1">
    <source>
        <dbReference type="EMBL" id="AHC40605.1"/>
    </source>
</evidence>
<dbReference type="Proteomes" id="UP000018745">
    <property type="component" value="Chromosome"/>
</dbReference>
<dbReference type="EMBL" id="CP006935">
    <property type="protein sequence ID" value="AHC40605.1"/>
    <property type="molecule type" value="Genomic_DNA"/>
</dbReference>
<sequence>MKTKTKLFLGSLTLFVGAGGVVAFTLRNNFGNVEEMKQINPTRNSRSLRKSTTTTENQGLKLQELNTKGNEITIDTQLPEVQLDLQNNTAKELNISSLLGETHSQEEIKNVRKEIQTADRTGEMNKEVLEKYNSILRKHFPQDKDPIKKHIENMKDIRRQVTKEKIKEIRQTTDISHSLGQDKRESLQKIYALYQELTSEKNQFSLNLDSFLDGGTPITGISTSPAKQSQDFSEALKQIDWTKVQIKLTKDTTKAGSQLENDWGSWDSNPYSKFYDSEKEFEEDLKSLGELSKKTHEQRQKIYQELSSNNIQGQVKKVLDYQEWLLNHQLTHARSLVEYKIAKKILAAIKQ</sequence>
<accession>A0ABN4BMD3</accession>
<protein>
    <submittedName>
        <fullName evidence="1">Uncharacterized protein</fullName>
    </submittedName>
</protein>
<gene>
    <name evidence="1" type="ORF">OVS_04390</name>
</gene>